<dbReference type="NCBIfam" id="TIGR01272">
    <property type="entry name" value="gluP"/>
    <property type="match status" value="1"/>
</dbReference>
<comment type="similarity">
    <text evidence="3">Belongs to the major facilitator superfamily. FHS transporter (TC 2.A.1.7) family.</text>
</comment>
<feature type="transmembrane region" description="Helical" evidence="5">
    <location>
        <begin position="104"/>
        <end position="127"/>
    </location>
</feature>
<comment type="function">
    <text evidence="1">Intake of glucose and galactose.</text>
</comment>
<dbReference type="GO" id="GO:0005886">
    <property type="term" value="C:plasma membrane"/>
    <property type="evidence" value="ECO:0007669"/>
    <property type="project" value="UniProtKB-SubCell"/>
</dbReference>
<dbReference type="GO" id="GO:0055056">
    <property type="term" value="F:D-glucose transmembrane transporter activity"/>
    <property type="evidence" value="ECO:0007669"/>
    <property type="project" value="InterPro"/>
</dbReference>
<feature type="transmembrane region" description="Helical" evidence="5">
    <location>
        <begin position="47"/>
        <end position="68"/>
    </location>
</feature>
<name>A0A645CXP4_9ZZZZ</name>
<dbReference type="CDD" id="cd17394">
    <property type="entry name" value="MFS_FucP_like"/>
    <property type="match status" value="1"/>
</dbReference>
<comment type="caution">
    <text evidence="7">The sequence shown here is derived from an EMBL/GenBank/DDBJ whole genome shotgun (WGS) entry which is preliminary data.</text>
</comment>
<gene>
    <name evidence="7" type="primary">fucP_18</name>
    <name evidence="7" type="ORF">SDC9_128700</name>
</gene>
<dbReference type="InterPro" id="IPR005964">
    <property type="entry name" value="Glc/Gal_transptr_bac"/>
</dbReference>
<proteinExistence type="inferred from homology"/>
<feature type="transmembrane region" description="Helical" evidence="5">
    <location>
        <begin position="80"/>
        <end position="98"/>
    </location>
</feature>
<feature type="transmembrane region" description="Helical" evidence="5">
    <location>
        <begin position="352"/>
        <end position="375"/>
    </location>
</feature>
<feature type="transmembrane region" description="Helical" evidence="5">
    <location>
        <begin position="381"/>
        <end position="400"/>
    </location>
</feature>
<dbReference type="PROSITE" id="PS50850">
    <property type="entry name" value="MFS"/>
    <property type="match status" value="1"/>
</dbReference>
<dbReference type="EMBL" id="VSSQ01030941">
    <property type="protein sequence ID" value="MPM81643.1"/>
    <property type="molecule type" value="Genomic_DNA"/>
</dbReference>
<comment type="subcellular location">
    <subcellularLocation>
        <location evidence="2">Cell inner membrane</location>
        <topology evidence="2">Multi-pass membrane protein</topology>
    </subcellularLocation>
</comment>
<keyword evidence="5" id="KW-0472">Membrane</keyword>
<evidence type="ECO:0000259" key="6">
    <source>
        <dbReference type="PROSITE" id="PS50850"/>
    </source>
</evidence>
<feature type="transmembrane region" description="Helical" evidence="5">
    <location>
        <begin position="294"/>
        <end position="312"/>
    </location>
</feature>
<dbReference type="InterPro" id="IPR036259">
    <property type="entry name" value="MFS_trans_sf"/>
</dbReference>
<evidence type="ECO:0000256" key="1">
    <source>
        <dbReference type="ARBA" id="ARBA00003321"/>
    </source>
</evidence>
<evidence type="ECO:0000256" key="4">
    <source>
        <dbReference type="ARBA" id="ARBA00022475"/>
    </source>
</evidence>
<dbReference type="PANTHER" id="PTHR43702:SF12">
    <property type="entry name" value="N-ACETYL GLUCOSAMINE TRANSPORTER NAGP"/>
    <property type="match status" value="1"/>
</dbReference>
<dbReference type="Pfam" id="PF07690">
    <property type="entry name" value="MFS_1"/>
    <property type="match status" value="1"/>
</dbReference>
<dbReference type="PANTHER" id="PTHR43702">
    <property type="entry name" value="L-FUCOSE-PROTON SYMPORTER"/>
    <property type="match status" value="1"/>
</dbReference>
<dbReference type="InterPro" id="IPR050375">
    <property type="entry name" value="MFS_TsgA-like"/>
</dbReference>
<feature type="transmembrane region" description="Helical" evidence="5">
    <location>
        <begin position="318"/>
        <end position="340"/>
    </location>
</feature>
<feature type="transmembrane region" description="Helical" evidence="5">
    <location>
        <begin position="176"/>
        <end position="194"/>
    </location>
</feature>
<dbReference type="InterPro" id="IPR020846">
    <property type="entry name" value="MFS_dom"/>
</dbReference>
<dbReference type="InterPro" id="IPR011701">
    <property type="entry name" value="MFS"/>
</dbReference>
<accession>A0A645CXP4</accession>
<protein>
    <submittedName>
        <fullName evidence="7">L-fucose-proton symporter</fullName>
    </submittedName>
</protein>
<keyword evidence="5" id="KW-1133">Transmembrane helix</keyword>
<feature type="transmembrane region" description="Helical" evidence="5">
    <location>
        <begin position="228"/>
        <end position="246"/>
    </location>
</feature>
<organism evidence="7">
    <name type="scientific">bioreactor metagenome</name>
    <dbReference type="NCBI Taxonomy" id="1076179"/>
    <lineage>
        <taxon>unclassified sequences</taxon>
        <taxon>metagenomes</taxon>
        <taxon>ecological metagenomes</taxon>
    </lineage>
</organism>
<dbReference type="AlphaFoldDB" id="A0A645CXP4"/>
<feature type="transmembrane region" description="Helical" evidence="5">
    <location>
        <begin position="147"/>
        <end position="164"/>
    </location>
</feature>
<keyword evidence="4" id="KW-1003">Cell membrane</keyword>
<keyword evidence="5" id="KW-0812">Transmembrane</keyword>
<feature type="transmembrane region" description="Helical" evidence="5">
    <location>
        <begin position="266"/>
        <end position="285"/>
    </location>
</feature>
<dbReference type="GO" id="GO:1904659">
    <property type="term" value="P:D-glucose transmembrane transport"/>
    <property type="evidence" value="ECO:0007669"/>
    <property type="project" value="InterPro"/>
</dbReference>
<reference evidence="7" key="1">
    <citation type="submission" date="2019-08" db="EMBL/GenBank/DDBJ databases">
        <authorList>
            <person name="Kucharzyk K."/>
            <person name="Murdoch R.W."/>
            <person name="Higgins S."/>
            <person name="Loffler F."/>
        </authorList>
    </citation>
    <scope>NUCLEOTIDE SEQUENCE</scope>
</reference>
<evidence type="ECO:0000313" key="7">
    <source>
        <dbReference type="EMBL" id="MPM81643.1"/>
    </source>
</evidence>
<evidence type="ECO:0000256" key="5">
    <source>
        <dbReference type="SAM" id="Phobius"/>
    </source>
</evidence>
<dbReference type="GO" id="GO:0005354">
    <property type="term" value="F:galactose transmembrane transporter activity"/>
    <property type="evidence" value="ECO:0007669"/>
    <property type="project" value="InterPro"/>
</dbReference>
<evidence type="ECO:0000256" key="3">
    <source>
        <dbReference type="ARBA" id="ARBA00009120"/>
    </source>
</evidence>
<dbReference type="SUPFAM" id="SSF103473">
    <property type="entry name" value="MFS general substrate transporter"/>
    <property type="match status" value="1"/>
</dbReference>
<feature type="domain" description="Major facilitator superfamily (MFS) profile" evidence="6">
    <location>
        <begin position="10"/>
        <end position="404"/>
    </location>
</feature>
<feature type="transmembrane region" description="Helical" evidence="5">
    <location>
        <begin position="12"/>
        <end position="35"/>
    </location>
</feature>
<dbReference type="Gene3D" id="1.20.1250.20">
    <property type="entry name" value="MFS general substrate transporter like domains"/>
    <property type="match status" value="2"/>
</dbReference>
<evidence type="ECO:0000256" key="2">
    <source>
        <dbReference type="ARBA" id="ARBA00004429"/>
    </source>
</evidence>
<sequence length="413" mass="46037">MQKKRQFQRALLLAAFLFFIFGFLTWVNGTLIAFFKKTFELNHFNSYLVTFAYYLSYTLMAIPSSMVLKKMGFKNGMSTGLLIMALGCGLFIPAAKLASYPIFLVGLFTTGIGLTLLQTAINPYVTLMGPHESGAKRISFMGFSNKIGGIIGQLVLGSILLHGATNIVQQDELNKIIFPYLIITALFVVMSFILRKNNWFPEIEEEKEEHKTLSTHNDKKNVFQFPNLVLGVIALFCAGATEVMAIDSIINYGMSLGFPETRAKLFGSFTLIAMIMGYLSGMILIPKYIKQEKLLKYGAITGSILAILVIYSHSSVSVFMVSLLGFVNALFWPAIWPLALEGLGRFVKIGSALLIMSVVAGAVVPLLYGLIADTIDSTQKAYWILIPCYLFIAYYGYFGYKIKSWDKQNQQHE</sequence>